<protein>
    <submittedName>
        <fullName evidence="2">Alpha/beta hydrolase</fullName>
    </submittedName>
</protein>
<name>A0A2U2H8V2_9BURK</name>
<evidence type="ECO:0000313" key="2">
    <source>
        <dbReference type="EMBL" id="PWF39028.1"/>
    </source>
</evidence>
<dbReference type="Pfam" id="PF12146">
    <property type="entry name" value="Hydrolase_4"/>
    <property type="match status" value="1"/>
</dbReference>
<dbReference type="InterPro" id="IPR029058">
    <property type="entry name" value="AB_hydrolase_fold"/>
</dbReference>
<dbReference type="OrthoDB" id="8561148at2"/>
<dbReference type="GO" id="GO:0016787">
    <property type="term" value="F:hydrolase activity"/>
    <property type="evidence" value="ECO:0007669"/>
    <property type="project" value="UniProtKB-KW"/>
</dbReference>
<dbReference type="Proteomes" id="UP000241421">
    <property type="component" value="Unassembled WGS sequence"/>
</dbReference>
<feature type="domain" description="Serine aminopeptidase S33" evidence="1">
    <location>
        <begin position="56"/>
        <end position="213"/>
    </location>
</feature>
<evidence type="ECO:0000313" key="3">
    <source>
        <dbReference type="Proteomes" id="UP000241421"/>
    </source>
</evidence>
<dbReference type="AlphaFoldDB" id="A0A2U2H8V2"/>
<comment type="caution">
    <text evidence="2">The sequence shown here is derived from an EMBL/GenBank/DDBJ whole genome shotgun (WGS) entry which is preliminary data.</text>
</comment>
<reference evidence="2 3" key="1">
    <citation type="submission" date="2018-04" db="EMBL/GenBank/DDBJ databases">
        <title>Massilia violaceinigra sp. nov., a novel purple-pigmented bacterium isolated from Tianshan glacier, Xinjiang, China.</title>
        <authorList>
            <person name="Wang H."/>
        </authorList>
    </citation>
    <scope>NUCLEOTIDE SEQUENCE [LARGE SCALE GENOMIC DNA]</scope>
    <source>
        <strain evidence="2 3">B448-2</strain>
    </source>
</reference>
<gene>
    <name evidence="2" type="ORF">C7C56_027560</name>
</gene>
<sequence length="250" mass="26682">MMNPSKLNAPYMHAETVTIVLLPGLDGTGALFAPFVEALGPGCEAIVVAYPAELALDYAALEQFARARLPVGRPYFLLGESFSGPIAIALAAALPDGLVGLVLSCTFARNPHPYLAPFKSVIGLLPVKSEAAGAMLMPLLFGRHGSVEAHSALRQSLKRVAAATLRRRVRSVLEVDTTARFAGLHLPMLYLQASRDRIVFARSGAQLARLAPAMTVVSLDGPHMLLQALPAEAAREVGQFMRRVLHDAGR</sequence>
<dbReference type="InterPro" id="IPR022742">
    <property type="entry name" value="Hydrolase_4"/>
</dbReference>
<keyword evidence="3" id="KW-1185">Reference proteome</keyword>
<keyword evidence="2" id="KW-0378">Hydrolase</keyword>
<accession>A0A2U2H8V2</accession>
<evidence type="ECO:0000259" key="1">
    <source>
        <dbReference type="Pfam" id="PF12146"/>
    </source>
</evidence>
<organism evidence="2 3">
    <name type="scientific">Massilia glaciei</name>
    <dbReference type="NCBI Taxonomy" id="1524097"/>
    <lineage>
        <taxon>Bacteria</taxon>
        <taxon>Pseudomonadati</taxon>
        <taxon>Pseudomonadota</taxon>
        <taxon>Betaproteobacteria</taxon>
        <taxon>Burkholderiales</taxon>
        <taxon>Oxalobacteraceae</taxon>
        <taxon>Telluria group</taxon>
        <taxon>Massilia</taxon>
    </lineage>
</organism>
<dbReference type="EMBL" id="PXWF02000346">
    <property type="protein sequence ID" value="PWF39028.1"/>
    <property type="molecule type" value="Genomic_DNA"/>
</dbReference>
<dbReference type="SUPFAM" id="SSF53474">
    <property type="entry name" value="alpha/beta-Hydrolases"/>
    <property type="match status" value="1"/>
</dbReference>
<dbReference type="Gene3D" id="3.40.50.1820">
    <property type="entry name" value="alpha/beta hydrolase"/>
    <property type="match status" value="1"/>
</dbReference>
<proteinExistence type="predicted"/>